<feature type="compositionally biased region" description="Pro residues" evidence="6">
    <location>
        <begin position="475"/>
        <end position="487"/>
    </location>
</feature>
<evidence type="ECO:0000256" key="1">
    <source>
        <dbReference type="ARBA" id="ARBA00004123"/>
    </source>
</evidence>
<feature type="compositionally biased region" description="Basic and acidic residues" evidence="6">
    <location>
        <begin position="439"/>
        <end position="458"/>
    </location>
</feature>
<dbReference type="GO" id="GO:0005634">
    <property type="term" value="C:nucleus"/>
    <property type="evidence" value="ECO:0007669"/>
    <property type="project" value="UniProtKB-SubCell"/>
</dbReference>
<dbReference type="Pfam" id="PF00010">
    <property type="entry name" value="HLH"/>
    <property type="match status" value="1"/>
</dbReference>
<dbReference type="EMBL" id="KN881914">
    <property type="protein sequence ID" value="KIY47902.1"/>
    <property type="molecule type" value="Genomic_DNA"/>
</dbReference>
<dbReference type="InterPro" id="IPR052207">
    <property type="entry name" value="Max-like/E-box_TFs"/>
</dbReference>
<dbReference type="OrthoDB" id="5344169at2759"/>
<gene>
    <name evidence="8" type="ORF">FISHEDRAFT_59345</name>
</gene>
<feature type="compositionally biased region" description="Low complexity" evidence="6">
    <location>
        <begin position="384"/>
        <end position="396"/>
    </location>
</feature>
<evidence type="ECO:0000256" key="4">
    <source>
        <dbReference type="ARBA" id="ARBA00023163"/>
    </source>
</evidence>
<organism evidence="8 9">
    <name type="scientific">Fistulina hepatica ATCC 64428</name>
    <dbReference type="NCBI Taxonomy" id="1128425"/>
    <lineage>
        <taxon>Eukaryota</taxon>
        <taxon>Fungi</taxon>
        <taxon>Dikarya</taxon>
        <taxon>Basidiomycota</taxon>
        <taxon>Agaricomycotina</taxon>
        <taxon>Agaricomycetes</taxon>
        <taxon>Agaricomycetidae</taxon>
        <taxon>Agaricales</taxon>
        <taxon>Fistulinaceae</taxon>
        <taxon>Fistulina</taxon>
    </lineage>
</organism>
<comment type="subcellular location">
    <subcellularLocation>
        <location evidence="1">Nucleus</location>
    </subcellularLocation>
</comment>
<dbReference type="PANTHER" id="PTHR15741">
    <property type="entry name" value="BASIC HELIX-LOOP-HELIX ZIP TRANSCRIPTION FACTOR"/>
    <property type="match status" value="1"/>
</dbReference>
<feature type="region of interest" description="Disordered" evidence="6">
    <location>
        <begin position="257"/>
        <end position="497"/>
    </location>
</feature>
<feature type="compositionally biased region" description="Polar residues" evidence="6">
    <location>
        <begin position="56"/>
        <end position="72"/>
    </location>
</feature>
<feature type="region of interest" description="Disordered" evidence="6">
    <location>
        <begin position="29"/>
        <end position="72"/>
    </location>
</feature>
<dbReference type="Proteomes" id="UP000054144">
    <property type="component" value="Unassembled WGS sequence"/>
</dbReference>
<dbReference type="GO" id="GO:0000981">
    <property type="term" value="F:DNA-binding transcription factor activity, RNA polymerase II-specific"/>
    <property type="evidence" value="ECO:0007669"/>
    <property type="project" value="TreeGrafter"/>
</dbReference>
<evidence type="ECO:0000256" key="3">
    <source>
        <dbReference type="ARBA" id="ARBA00023125"/>
    </source>
</evidence>
<evidence type="ECO:0000256" key="5">
    <source>
        <dbReference type="ARBA" id="ARBA00023242"/>
    </source>
</evidence>
<proteinExistence type="predicted"/>
<feature type="region of interest" description="Disordered" evidence="6">
    <location>
        <begin position="215"/>
        <end position="235"/>
    </location>
</feature>
<protein>
    <recommendedName>
        <fullName evidence="7">BHLH domain-containing protein</fullName>
    </recommendedName>
</protein>
<feature type="compositionally biased region" description="Basic residues" evidence="6">
    <location>
        <begin position="263"/>
        <end position="278"/>
    </location>
</feature>
<dbReference type="PANTHER" id="PTHR15741:SF38">
    <property type="entry name" value="BHLH DOMAIN-CONTAINING PROTEIN"/>
    <property type="match status" value="1"/>
</dbReference>
<dbReference type="Gene3D" id="4.10.280.10">
    <property type="entry name" value="Helix-loop-helix DNA-binding domain"/>
    <property type="match status" value="1"/>
</dbReference>
<feature type="compositionally biased region" description="Polar residues" evidence="6">
    <location>
        <begin position="364"/>
        <end position="373"/>
    </location>
</feature>
<feature type="compositionally biased region" description="Acidic residues" evidence="6">
    <location>
        <begin position="576"/>
        <end position="587"/>
    </location>
</feature>
<evidence type="ECO:0000313" key="8">
    <source>
        <dbReference type="EMBL" id="KIY47902.1"/>
    </source>
</evidence>
<feature type="compositionally biased region" description="Low complexity" evidence="6">
    <location>
        <begin position="330"/>
        <end position="342"/>
    </location>
</feature>
<evidence type="ECO:0000259" key="7">
    <source>
        <dbReference type="PROSITE" id="PS50888"/>
    </source>
</evidence>
<dbReference type="InterPro" id="IPR011598">
    <property type="entry name" value="bHLH_dom"/>
</dbReference>
<dbReference type="AlphaFoldDB" id="A0A0D7AA81"/>
<dbReference type="SMART" id="SM00353">
    <property type="entry name" value="HLH"/>
    <property type="match status" value="1"/>
</dbReference>
<evidence type="ECO:0000256" key="6">
    <source>
        <dbReference type="SAM" id="MobiDB-lite"/>
    </source>
</evidence>
<evidence type="ECO:0000256" key="2">
    <source>
        <dbReference type="ARBA" id="ARBA00023015"/>
    </source>
</evidence>
<keyword evidence="2" id="KW-0805">Transcription regulation</keyword>
<dbReference type="InterPro" id="IPR036638">
    <property type="entry name" value="HLH_DNA-bd_sf"/>
</dbReference>
<feature type="compositionally biased region" description="Polar residues" evidence="6">
    <location>
        <begin position="420"/>
        <end position="429"/>
    </location>
</feature>
<keyword evidence="4" id="KW-0804">Transcription</keyword>
<dbReference type="GO" id="GO:0000978">
    <property type="term" value="F:RNA polymerase II cis-regulatory region sequence-specific DNA binding"/>
    <property type="evidence" value="ECO:0007669"/>
    <property type="project" value="TreeGrafter"/>
</dbReference>
<keyword evidence="9" id="KW-1185">Reference proteome</keyword>
<feature type="compositionally biased region" description="Polar residues" evidence="6">
    <location>
        <begin position="306"/>
        <end position="316"/>
    </location>
</feature>
<reference evidence="8 9" key="1">
    <citation type="journal article" date="2015" name="Fungal Genet. Biol.">
        <title>Evolution of novel wood decay mechanisms in Agaricales revealed by the genome sequences of Fistulina hepatica and Cylindrobasidium torrendii.</title>
        <authorList>
            <person name="Floudas D."/>
            <person name="Held B.W."/>
            <person name="Riley R."/>
            <person name="Nagy L.G."/>
            <person name="Koehler G."/>
            <person name="Ransdell A.S."/>
            <person name="Younus H."/>
            <person name="Chow J."/>
            <person name="Chiniquy J."/>
            <person name="Lipzen A."/>
            <person name="Tritt A."/>
            <person name="Sun H."/>
            <person name="Haridas S."/>
            <person name="LaButti K."/>
            <person name="Ohm R.A."/>
            <person name="Kues U."/>
            <person name="Blanchette R.A."/>
            <person name="Grigoriev I.V."/>
            <person name="Minto R.E."/>
            <person name="Hibbett D.S."/>
        </authorList>
    </citation>
    <scope>NUCLEOTIDE SEQUENCE [LARGE SCALE GENOMIC DNA]</scope>
    <source>
        <strain evidence="8 9">ATCC 64428</strain>
    </source>
</reference>
<feature type="region of interest" description="Disordered" evidence="6">
    <location>
        <begin position="567"/>
        <end position="587"/>
    </location>
</feature>
<keyword evidence="3" id="KW-0238">DNA-binding</keyword>
<name>A0A0D7AA81_9AGAR</name>
<feature type="domain" description="BHLH" evidence="7">
    <location>
        <begin position="434"/>
        <end position="515"/>
    </location>
</feature>
<keyword evidence="5" id="KW-0539">Nucleus</keyword>
<feature type="compositionally biased region" description="Polar residues" evidence="6">
    <location>
        <begin position="29"/>
        <end position="48"/>
    </location>
</feature>
<evidence type="ECO:0000313" key="9">
    <source>
        <dbReference type="Proteomes" id="UP000054144"/>
    </source>
</evidence>
<dbReference type="SUPFAM" id="SSF47459">
    <property type="entry name" value="HLH, helix-loop-helix DNA-binding domain"/>
    <property type="match status" value="1"/>
</dbReference>
<dbReference type="GO" id="GO:0046983">
    <property type="term" value="F:protein dimerization activity"/>
    <property type="evidence" value="ECO:0007669"/>
    <property type="project" value="InterPro"/>
</dbReference>
<dbReference type="PROSITE" id="PS50888">
    <property type="entry name" value="BHLH"/>
    <property type="match status" value="1"/>
</dbReference>
<sequence>MDLTAEDHQAFQNDVQKDIFASLFAQSSMEQRSPISSDSNQTNMNRQPQIPPVGAMQQQSSVPMHSFQGSEVPMNGSNVNGMQSVQSMSQQLLVNAISTTRGLDNIFQGMQPPVTNAYNPQVLLEQQLKLSQLQQLQQLQNQIFQQQMALLSGQALSTPMASDPPIDGLRETSQFEGLPTPGPSAELRAQQSDHFVSPMILGDYNEVSLPRSYHDSPLVAHPPEMPSQAPRGSTSAPAHIAFSMASDLDFDVSPLTSPWLGASHHRAVPNVSSRKRRTSIANDVDDVAMGKPSRKKMPPAVKRAAANQSEATNDTPSPVDLSMPPPALPPSSSSGPSPNLTPITPASLMNLPRYQVLPPPPATIRSNSTSPTKEPSPPDDSTLPSAVPTSTSSRSTRNSRKKASSQSSTSLKAILPAGGPSTSTIQLQGPQPVVRKSSHKDAEQKRRDSMKSTFDDLRGLLPPIPLPGDAGEARPPMPPGALPPRGPPKAGGEGPNKGVSKLQLLMCGNEYIRLLQERIRRRDDEIALLRKEIRRLRDFPGVDPSPGDTIDLEKDMDVAEQSATFGYGLGRALLPEGEDEGDEDGDE</sequence>
<accession>A0A0D7AA81</accession>